<evidence type="ECO:0000259" key="2">
    <source>
        <dbReference type="Pfam" id="PF00134"/>
    </source>
</evidence>
<name>A0AAD7H5S5_9AGAR</name>
<dbReference type="Pfam" id="PF00134">
    <property type="entry name" value="Cyclin_N"/>
    <property type="match status" value="1"/>
</dbReference>
<dbReference type="InterPro" id="IPR036915">
    <property type="entry name" value="Cyclin-like_sf"/>
</dbReference>
<accession>A0AAD7H5S5</accession>
<evidence type="ECO:0000256" key="1">
    <source>
        <dbReference type="SAM" id="MobiDB-lite"/>
    </source>
</evidence>
<sequence length="313" mass="34409">MSASAHNSETASTPSPLLMQLLHLKIDRDVIDYIVQCVSETVDWGLGRSGTPSSYNAAFASFVSTVLARSRENIATVLTSLCYISRARSNLCIPSNEWALERVFLGALIVASKYTCDRTLRNVHWAACTGVLSTHDVGRMEREFLMVLDWELGVSEADLLAHHAGLIYPTLRTLSFAPPPVPVPLSNVELPSPKTVPHSKAPRILHPALTHSHHPSPPSDFIFVPELDPSGVHSPSSEISMSPDTPRSTSPSRWILVGLRPRHYLLSPCACTPDVSGHPIEVFQVDSDSPTYSDLAPRGRSTVRRHRRFAIWG</sequence>
<dbReference type="InterPro" id="IPR006671">
    <property type="entry name" value="Cyclin_N"/>
</dbReference>
<dbReference type="GO" id="GO:0019901">
    <property type="term" value="F:protein kinase binding"/>
    <property type="evidence" value="ECO:0007669"/>
    <property type="project" value="InterPro"/>
</dbReference>
<dbReference type="Gene3D" id="1.10.472.10">
    <property type="entry name" value="Cyclin-like"/>
    <property type="match status" value="1"/>
</dbReference>
<dbReference type="GO" id="GO:0000307">
    <property type="term" value="C:cyclin-dependent protein kinase holoenzyme complex"/>
    <property type="evidence" value="ECO:0007669"/>
    <property type="project" value="TreeGrafter"/>
</dbReference>
<proteinExistence type="predicted"/>
<gene>
    <name evidence="3" type="ORF">B0H16DRAFT_550007</name>
</gene>
<dbReference type="PANTHER" id="PTHR15615:SF10">
    <property type="entry name" value="PHO85 CYCLIN-2-RELATED"/>
    <property type="match status" value="1"/>
</dbReference>
<feature type="domain" description="Cyclin N-terminal" evidence="2">
    <location>
        <begin position="60"/>
        <end position="152"/>
    </location>
</feature>
<feature type="compositionally biased region" description="Low complexity" evidence="1">
    <location>
        <begin position="240"/>
        <end position="251"/>
    </location>
</feature>
<dbReference type="GO" id="GO:0005634">
    <property type="term" value="C:nucleus"/>
    <property type="evidence" value="ECO:0007669"/>
    <property type="project" value="TreeGrafter"/>
</dbReference>
<dbReference type="AlphaFoldDB" id="A0AAD7H5S5"/>
<dbReference type="InterPro" id="IPR013922">
    <property type="entry name" value="Cyclin_PHO80-like"/>
</dbReference>
<protein>
    <recommendedName>
        <fullName evidence="2">Cyclin N-terminal domain-containing protein</fullName>
    </recommendedName>
</protein>
<dbReference type="Proteomes" id="UP001215598">
    <property type="component" value="Unassembled WGS sequence"/>
</dbReference>
<evidence type="ECO:0000313" key="4">
    <source>
        <dbReference type="Proteomes" id="UP001215598"/>
    </source>
</evidence>
<dbReference type="GO" id="GO:0016538">
    <property type="term" value="F:cyclin-dependent protein serine/threonine kinase regulator activity"/>
    <property type="evidence" value="ECO:0007669"/>
    <property type="project" value="TreeGrafter"/>
</dbReference>
<dbReference type="PANTHER" id="PTHR15615">
    <property type="match status" value="1"/>
</dbReference>
<evidence type="ECO:0000313" key="3">
    <source>
        <dbReference type="EMBL" id="KAJ7713050.1"/>
    </source>
</evidence>
<feature type="region of interest" description="Disordered" evidence="1">
    <location>
        <begin position="232"/>
        <end position="251"/>
    </location>
</feature>
<dbReference type="CDD" id="cd20557">
    <property type="entry name" value="CYCLIN_ScPCL1-like"/>
    <property type="match status" value="1"/>
</dbReference>
<dbReference type="SUPFAM" id="SSF47954">
    <property type="entry name" value="Cyclin-like"/>
    <property type="match status" value="1"/>
</dbReference>
<organism evidence="3 4">
    <name type="scientific">Mycena metata</name>
    <dbReference type="NCBI Taxonomy" id="1033252"/>
    <lineage>
        <taxon>Eukaryota</taxon>
        <taxon>Fungi</taxon>
        <taxon>Dikarya</taxon>
        <taxon>Basidiomycota</taxon>
        <taxon>Agaricomycotina</taxon>
        <taxon>Agaricomycetes</taxon>
        <taxon>Agaricomycetidae</taxon>
        <taxon>Agaricales</taxon>
        <taxon>Marasmiineae</taxon>
        <taxon>Mycenaceae</taxon>
        <taxon>Mycena</taxon>
    </lineage>
</organism>
<comment type="caution">
    <text evidence="3">The sequence shown here is derived from an EMBL/GenBank/DDBJ whole genome shotgun (WGS) entry which is preliminary data.</text>
</comment>
<dbReference type="EMBL" id="JARKIB010000352">
    <property type="protein sequence ID" value="KAJ7713050.1"/>
    <property type="molecule type" value="Genomic_DNA"/>
</dbReference>
<keyword evidence="4" id="KW-1185">Reference proteome</keyword>
<reference evidence="3" key="1">
    <citation type="submission" date="2023-03" db="EMBL/GenBank/DDBJ databases">
        <title>Massive genome expansion in bonnet fungi (Mycena s.s.) driven by repeated elements and novel gene families across ecological guilds.</title>
        <authorList>
            <consortium name="Lawrence Berkeley National Laboratory"/>
            <person name="Harder C.B."/>
            <person name="Miyauchi S."/>
            <person name="Viragh M."/>
            <person name="Kuo A."/>
            <person name="Thoen E."/>
            <person name="Andreopoulos B."/>
            <person name="Lu D."/>
            <person name="Skrede I."/>
            <person name="Drula E."/>
            <person name="Henrissat B."/>
            <person name="Morin E."/>
            <person name="Kohler A."/>
            <person name="Barry K."/>
            <person name="LaButti K."/>
            <person name="Morin E."/>
            <person name="Salamov A."/>
            <person name="Lipzen A."/>
            <person name="Mereny Z."/>
            <person name="Hegedus B."/>
            <person name="Baldrian P."/>
            <person name="Stursova M."/>
            <person name="Weitz H."/>
            <person name="Taylor A."/>
            <person name="Grigoriev I.V."/>
            <person name="Nagy L.G."/>
            <person name="Martin F."/>
            <person name="Kauserud H."/>
        </authorList>
    </citation>
    <scope>NUCLEOTIDE SEQUENCE</scope>
    <source>
        <strain evidence="3">CBHHK182m</strain>
    </source>
</reference>